<sequence length="159" mass="18904">LAIKRNVINDYREVASIAYVSLFDTHYRANRMKIRNLLGAYATKRNMLFSTICHKDKEKGKYPKAYVFSLIKSIENKHSITDLDFTSLYLSLIMTYNLSFEKSILSCEEANNIHRREIELYEIKFSFNRHILYAWAIRHGNCFKKKELYLTVLEDLFNK</sequence>
<dbReference type="EMBL" id="CAJVPW010002472">
    <property type="protein sequence ID" value="CAG8507115.1"/>
    <property type="molecule type" value="Genomic_DNA"/>
</dbReference>
<feature type="non-terminal residue" evidence="1">
    <location>
        <position position="1"/>
    </location>
</feature>
<comment type="caution">
    <text evidence="1">The sequence shown here is derived from an EMBL/GenBank/DDBJ whole genome shotgun (WGS) entry which is preliminary data.</text>
</comment>
<protein>
    <submittedName>
        <fullName evidence="1">18062_t:CDS:1</fullName>
    </submittedName>
</protein>
<keyword evidence="2" id="KW-1185">Reference proteome</keyword>
<name>A0ACA9L4P6_9GLOM</name>
<reference evidence="1" key="1">
    <citation type="submission" date="2021-06" db="EMBL/GenBank/DDBJ databases">
        <authorList>
            <person name="Kallberg Y."/>
            <person name="Tangrot J."/>
            <person name="Rosling A."/>
        </authorList>
    </citation>
    <scope>NUCLEOTIDE SEQUENCE</scope>
    <source>
        <strain evidence="1">28 12/20/2015</strain>
    </source>
</reference>
<evidence type="ECO:0000313" key="2">
    <source>
        <dbReference type="Proteomes" id="UP000789366"/>
    </source>
</evidence>
<proteinExistence type="predicted"/>
<accession>A0ACA9L4P6</accession>
<dbReference type="Proteomes" id="UP000789366">
    <property type="component" value="Unassembled WGS sequence"/>
</dbReference>
<organism evidence="1 2">
    <name type="scientific">Cetraspora pellucida</name>
    <dbReference type="NCBI Taxonomy" id="1433469"/>
    <lineage>
        <taxon>Eukaryota</taxon>
        <taxon>Fungi</taxon>
        <taxon>Fungi incertae sedis</taxon>
        <taxon>Mucoromycota</taxon>
        <taxon>Glomeromycotina</taxon>
        <taxon>Glomeromycetes</taxon>
        <taxon>Diversisporales</taxon>
        <taxon>Gigasporaceae</taxon>
        <taxon>Cetraspora</taxon>
    </lineage>
</organism>
<evidence type="ECO:0000313" key="1">
    <source>
        <dbReference type="EMBL" id="CAG8507115.1"/>
    </source>
</evidence>
<gene>
    <name evidence="1" type="ORF">SPELUC_LOCUS3297</name>
</gene>